<protein>
    <recommendedName>
        <fullName evidence="2">DUF4178 domain-containing protein</fullName>
    </recommendedName>
</protein>
<comment type="caution">
    <text evidence="3">The sequence shown here is derived from an EMBL/GenBank/DDBJ whole genome shotgun (WGS) entry which is preliminary data.</text>
</comment>
<evidence type="ECO:0000256" key="1">
    <source>
        <dbReference type="SAM" id="Phobius"/>
    </source>
</evidence>
<evidence type="ECO:0000313" key="3">
    <source>
        <dbReference type="EMBL" id="PWR23521.1"/>
    </source>
</evidence>
<sequence>MARPEGRQPAGAGGLGVSAPGKPRLFDCPVCGGTVTLRAAGHSLDAACTFCGSLIDVSNENLRVIIEAHDAAMKSPIALGTRGRLHGIDWEVIGYVLKTEGSRTYRWDEYLLFNPWHGFRFLSQSGGHWSLSRLLKRDIKSTRLLDSTLAFEGENYRRLIDGDAIVVAVAGEFYWRVTYQEQVRAIDYVAPPKMLSFELNENEINVSLGDYLEPELVREVFKPKSMPARTTVGANQPSPYKGKAKPMAVIGAIAASVLIMASAVLWLLYPERVAFQQRYVLTPALANQTITTDPFALNGGAVDIEVETPGLNNDWVEVGIALVEENTDDSYSLVEAIEYYQGYDGGEYWSEGATGTWSSLSSIPPGTYRLLIDAEVGSMAPSAAAPRPAAQELHIAVRDSAATYGTLVMALLLLALWPAWTVYRALSFEWRRWRDNAG</sequence>
<dbReference type="EMBL" id="QGLF01000001">
    <property type="protein sequence ID" value="PWR23521.1"/>
    <property type="molecule type" value="Genomic_DNA"/>
</dbReference>
<accession>A0A317E9Y9</accession>
<keyword evidence="1" id="KW-0812">Transmembrane</keyword>
<keyword evidence="1" id="KW-1133">Transmembrane helix</keyword>
<name>A0A317E9Y9_9PROT</name>
<dbReference type="Proteomes" id="UP000246077">
    <property type="component" value="Unassembled WGS sequence"/>
</dbReference>
<evidence type="ECO:0000259" key="2">
    <source>
        <dbReference type="Pfam" id="PF13785"/>
    </source>
</evidence>
<proteinExistence type="predicted"/>
<dbReference type="OrthoDB" id="228033at2"/>
<feature type="transmembrane region" description="Helical" evidence="1">
    <location>
        <begin position="247"/>
        <end position="269"/>
    </location>
</feature>
<organism evidence="3 4">
    <name type="scientific">Zavarzinia compransoris</name>
    <dbReference type="NCBI Taxonomy" id="1264899"/>
    <lineage>
        <taxon>Bacteria</taxon>
        <taxon>Pseudomonadati</taxon>
        <taxon>Pseudomonadota</taxon>
        <taxon>Alphaproteobacteria</taxon>
        <taxon>Rhodospirillales</taxon>
        <taxon>Zavarziniaceae</taxon>
        <taxon>Zavarzinia</taxon>
    </lineage>
</organism>
<dbReference type="AlphaFoldDB" id="A0A317E9Y9"/>
<keyword evidence="1" id="KW-0472">Membrane</keyword>
<feature type="transmembrane region" description="Helical" evidence="1">
    <location>
        <begin position="401"/>
        <end position="420"/>
    </location>
</feature>
<keyword evidence="4" id="KW-1185">Reference proteome</keyword>
<dbReference type="InterPro" id="IPR025235">
    <property type="entry name" value="DUF4178"/>
</dbReference>
<dbReference type="Pfam" id="PF13785">
    <property type="entry name" value="DUF4178"/>
    <property type="match status" value="1"/>
</dbReference>
<gene>
    <name evidence="3" type="ORF">DKG75_02815</name>
</gene>
<evidence type="ECO:0000313" key="4">
    <source>
        <dbReference type="Proteomes" id="UP000246077"/>
    </source>
</evidence>
<reference evidence="4" key="1">
    <citation type="submission" date="2018-05" db="EMBL/GenBank/DDBJ databases">
        <title>Zavarzinia sp. HR-AS.</title>
        <authorList>
            <person name="Lee Y."/>
            <person name="Jeon C.O."/>
        </authorList>
    </citation>
    <scope>NUCLEOTIDE SEQUENCE [LARGE SCALE GENOMIC DNA]</scope>
    <source>
        <strain evidence="4">DSM 1231</strain>
    </source>
</reference>
<feature type="domain" description="DUF4178" evidence="2">
    <location>
        <begin position="79"/>
        <end position="214"/>
    </location>
</feature>